<dbReference type="Proteomes" id="UP000824264">
    <property type="component" value="Unassembled WGS sequence"/>
</dbReference>
<dbReference type="Gene3D" id="3.30.1150.10">
    <property type="match status" value="1"/>
</dbReference>
<protein>
    <submittedName>
        <fullName evidence="2">Energy transducer TonB</fullName>
    </submittedName>
</protein>
<dbReference type="EMBL" id="DXGI01000098">
    <property type="protein sequence ID" value="HIW78033.1"/>
    <property type="molecule type" value="Genomic_DNA"/>
</dbReference>
<name>A0A9D1QY36_9BACT</name>
<dbReference type="AlphaFoldDB" id="A0A9D1QY36"/>
<reference evidence="2" key="2">
    <citation type="submission" date="2021-04" db="EMBL/GenBank/DDBJ databases">
        <authorList>
            <person name="Gilroy R."/>
        </authorList>
    </citation>
    <scope>NUCLEOTIDE SEQUENCE</scope>
    <source>
        <strain evidence="2">ChiSxjej5B17-1746</strain>
    </source>
</reference>
<feature type="domain" description="TonB C-terminal" evidence="1">
    <location>
        <begin position="98"/>
        <end position="142"/>
    </location>
</feature>
<dbReference type="GO" id="GO:0055085">
    <property type="term" value="P:transmembrane transport"/>
    <property type="evidence" value="ECO:0007669"/>
    <property type="project" value="InterPro"/>
</dbReference>
<reference evidence="2" key="1">
    <citation type="journal article" date="2021" name="PeerJ">
        <title>Extensive microbial diversity within the chicken gut microbiome revealed by metagenomics and culture.</title>
        <authorList>
            <person name="Gilroy R."/>
            <person name="Ravi A."/>
            <person name="Getino M."/>
            <person name="Pursley I."/>
            <person name="Horton D.L."/>
            <person name="Alikhan N.F."/>
            <person name="Baker D."/>
            <person name="Gharbi K."/>
            <person name="Hall N."/>
            <person name="Watson M."/>
            <person name="Adriaenssens E.M."/>
            <person name="Foster-Nyarko E."/>
            <person name="Jarju S."/>
            <person name="Secka A."/>
            <person name="Antonio M."/>
            <person name="Oren A."/>
            <person name="Chaudhuri R.R."/>
            <person name="La Ragione R."/>
            <person name="Hildebrand F."/>
            <person name="Pallen M.J."/>
        </authorList>
    </citation>
    <scope>NUCLEOTIDE SEQUENCE</scope>
    <source>
        <strain evidence="2">ChiSxjej5B17-1746</strain>
    </source>
</reference>
<dbReference type="InterPro" id="IPR037682">
    <property type="entry name" value="TonB_C"/>
</dbReference>
<evidence type="ECO:0000313" key="2">
    <source>
        <dbReference type="EMBL" id="HIW78033.1"/>
    </source>
</evidence>
<accession>A0A9D1QY36</accession>
<organism evidence="2 3">
    <name type="scientific">Candidatus Bilophila faecipullorum</name>
    <dbReference type="NCBI Taxonomy" id="2838482"/>
    <lineage>
        <taxon>Bacteria</taxon>
        <taxon>Pseudomonadati</taxon>
        <taxon>Thermodesulfobacteriota</taxon>
        <taxon>Desulfovibrionia</taxon>
        <taxon>Desulfovibrionales</taxon>
        <taxon>Desulfovibrionaceae</taxon>
        <taxon>Bilophila</taxon>
    </lineage>
</organism>
<comment type="caution">
    <text evidence="2">The sequence shown here is derived from an EMBL/GenBank/DDBJ whole genome shotgun (WGS) entry which is preliminary data.</text>
</comment>
<gene>
    <name evidence="2" type="ORF">H9874_02665</name>
</gene>
<proteinExistence type="predicted"/>
<evidence type="ECO:0000313" key="3">
    <source>
        <dbReference type="Proteomes" id="UP000824264"/>
    </source>
</evidence>
<dbReference type="SUPFAM" id="SSF74653">
    <property type="entry name" value="TolA/TonB C-terminal domain"/>
    <property type="match status" value="1"/>
</dbReference>
<sequence length="170" mass="18288">MTDKECLITGIALSLFAHFLLLRAPAPEEAPPAFHTVIQMDMESPAVAAVREKGLGVEAARPGDVAEAEAADRKREAFLRYLDDIDEAVHARRLDAGDTGLIGVAAYAFIVRPDGTFTEPELRLSSGSPRLDEAARRAVLAASGKVKRPALIGSGPIPVMLHVKYQYGLR</sequence>
<evidence type="ECO:0000259" key="1">
    <source>
        <dbReference type="Pfam" id="PF03544"/>
    </source>
</evidence>
<dbReference type="Pfam" id="PF03544">
    <property type="entry name" value="TonB_C"/>
    <property type="match status" value="1"/>
</dbReference>